<protein>
    <recommendedName>
        <fullName evidence="6">Protein kinase domain-containing protein</fullName>
    </recommendedName>
</protein>
<organism evidence="7 8">
    <name type="scientific">Sorangium cellulosum So0157-2</name>
    <dbReference type="NCBI Taxonomy" id="1254432"/>
    <lineage>
        <taxon>Bacteria</taxon>
        <taxon>Pseudomonadati</taxon>
        <taxon>Myxococcota</taxon>
        <taxon>Polyangia</taxon>
        <taxon>Polyangiales</taxon>
        <taxon>Polyangiaceae</taxon>
        <taxon>Sorangium</taxon>
    </lineage>
</organism>
<dbReference type="Pfam" id="PF00069">
    <property type="entry name" value="Pkinase"/>
    <property type="match status" value="1"/>
</dbReference>
<dbReference type="Gene3D" id="1.25.40.10">
    <property type="entry name" value="Tetratricopeptide repeat domain"/>
    <property type="match status" value="2"/>
</dbReference>
<evidence type="ECO:0000256" key="2">
    <source>
        <dbReference type="ARBA" id="ARBA00022741"/>
    </source>
</evidence>
<keyword evidence="4" id="KW-0067">ATP-binding</keyword>
<dbReference type="GO" id="GO:0005524">
    <property type="term" value="F:ATP binding"/>
    <property type="evidence" value="ECO:0007669"/>
    <property type="project" value="UniProtKB-KW"/>
</dbReference>
<dbReference type="PROSITE" id="PS00109">
    <property type="entry name" value="PROTEIN_KINASE_TYR"/>
    <property type="match status" value="1"/>
</dbReference>
<feature type="compositionally biased region" description="Basic and acidic residues" evidence="5">
    <location>
        <begin position="272"/>
        <end position="281"/>
    </location>
</feature>
<name>S4XNE8_SORCE</name>
<dbReference type="PANTHER" id="PTHR43289">
    <property type="entry name" value="MITOGEN-ACTIVATED PROTEIN KINASE KINASE KINASE 20-RELATED"/>
    <property type="match status" value="1"/>
</dbReference>
<dbReference type="HOGENOM" id="CLU_006367_0_0_7"/>
<evidence type="ECO:0000313" key="8">
    <source>
        <dbReference type="Proteomes" id="UP000014803"/>
    </source>
</evidence>
<feature type="compositionally biased region" description="Pro residues" evidence="5">
    <location>
        <begin position="836"/>
        <end position="851"/>
    </location>
</feature>
<feature type="domain" description="Protein kinase" evidence="6">
    <location>
        <begin position="1"/>
        <end position="270"/>
    </location>
</feature>
<dbReference type="InterPro" id="IPR011009">
    <property type="entry name" value="Kinase-like_dom_sf"/>
</dbReference>
<dbReference type="KEGG" id="scu:SCE1572_05995"/>
<accession>S4XNE8</accession>
<dbReference type="Gene3D" id="3.30.200.20">
    <property type="entry name" value="Phosphorylase Kinase, domain 1"/>
    <property type="match status" value="1"/>
</dbReference>
<dbReference type="SUPFAM" id="SSF48452">
    <property type="entry name" value="TPR-like"/>
    <property type="match status" value="1"/>
</dbReference>
<dbReference type="PANTHER" id="PTHR43289:SF6">
    <property type="entry name" value="SERINE_THREONINE-PROTEIN KINASE NEKL-3"/>
    <property type="match status" value="1"/>
</dbReference>
<evidence type="ECO:0000256" key="5">
    <source>
        <dbReference type="SAM" id="MobiDB-lite"/>
    </source>
</evidence>
<dbReference type="InterPro" id="IPR011990">
    <property type="entry name" value="TPR-like_helical_dom_sf"/>
</dbReference>
<dbReference type="InterPro" id="IPR000719">
    <property type="entry name" value="Prot_kinase_dom"/>
</dbReference>
<feature type="region of interest" description="Disordered" evidence="5">
    <location>
        <begin position="723"/>
        <end position="746"/>
    </location>
</feature>
<feature type="region of interest" description="Disordered" evidence="5">
    <location>
        <begin position="498"/>
        <end position="519"/>
    </location>
</feature>
<keyword evidence="2" id="KW-0547">Nucleotide-binding</keyword>
<feature type="region of interest" description="Disordered" evidence="5">
    <location>
        <begin position="316"/>
        <end position="341"/>
    </location>
</feature>
<dbReference type="eggNOG" id="COG0457">
    <property type="taxonomic scope" value="Bacteria"/>
</dbReference>
<dbReference type="PROSITE" id="PS50011">
    <property type="entry name" value="PROTEIN_KINASE_DOM"/>
    <property type="match status" value="1"/>
</dbReference>
<dbReference type="CDD" id="cd14014">
    <property type="entry name" value="STKc_PknB_like"/>
    <property type="match status" value="1"/>
</dbReference>
<keyword evidence="3" id="KW-0418">Kinase</keyword>
<evidence type="ECO:0000259" key="6">
    <source>
        <dbReference type="PROSITE" id="PS50011"/>
    </source>
</evidence>
<evidence type="ECO:0000313" key="7">
    <source>
        <dbReference type="EMBL" id="AGP34084.1"/>
    </source>
</evidence>
<dbReference type="AlphaFoldDB" id="S4XNE8"/>
<dbReference type="SUPFAM" id="SSF56112">
    <property type="entry name" value="Protein kinase-like (PK-like)"/>
    <property type="match status" value="1"/>
</dbReference>
<dbReference type="STRING" id="1254432.SCE1572_05995"/>
<keyword evidence="1" id="KW-0808">Transferase</keyword>
<feature type="region of interest" description="Disordered" evidence="5">
    <location>
        <begin position="823"/>
        <end position="855"/>
    </location>
</feature>
<sequence>MGSVYRATDLTDDSPVALKILHRADEHQERRLEREAQLLAGLRHPGIVRYVAHGVTADQQRYLALEWLDGEDLAARVARARLSVDGAVTLLERLAGALGAAHERGIVHRDVTPGNIFLPGGALEGAKIVDFGIARAGAGAGAGASAGLPARGHDGGVLRDGEGGRNGVTLGTPGYMAPEQARGDAHVDARADVFSLGCVIWNCLTGRPPFAGDQVMAILAKAALVGPRRLSELRPDVPAALDELVAWMLEKDPDGRPRDGNEVLASAAQLRVAREQARDPGESGTPSTRPRALAESAAGEPRLISVVLIHGALPGDGAGAGPGAPGAARPPPQLQEPAPRAATEAAVRAAVAPFGGRVDRLAARWLLVTIPGEAELLAEPLRPAGAQARAPTDQAAHAARCALALRALLPADVSIALATGQDVAAGRWPARQVIDRAAALLGARPRAGGERAAAGGSDGSDGAPPRGGVLIDDVTAGLLALGRGEVERLFPELCAGAGLAEPRPGERSPGASGQLAREALAPGAAAEARADGRAPVRAFYLEELIRSVARGDAEGSPETVLAMAHARLDDLHPAVRRILRAASIFGEAFWRGGVTALLGGAQGAQDLDRWLLELAARALIERRPACRFPGEEEYAFRHARLREAAYATLTRGDRLLGHRLAGAWLEEAGERDAIALAEHFDHGGEHGRAMQWFLRGAEQALERGDLAAAIALAERGARHGDLCDRLAGEEPSGEQGAPAGPSGAREGDTLSALRLVQAEAHRWRGEFEQAQRCAAQAARRLPRGAPLWFRAADELMSASGRRGDYVLTTSWAKEVAACGGAAAAEGAPGDAGAPGSAPPGSAPPGSAPPGSAPAGARIAADIRSAHVIALCSAARQLFPAGRYAEADALIARVRALAGDLATLAPRAAAEVHRLRGARARHLGDPAGDVAGYAAAVDAFERAGDVRDACNARVSLGFALLELGDFERAGEELTAALAAAERMGLRTVATRARQNLGRVLAASGRLDDALALSRQVILEARAQGNLRFEGGSRIYAALIAHAAGDFAAAESDARDAAELLQVVPPARAGALAALARALSAQGRADAALSAAREAEGILARYGGIEEFESLVLVAVVEAARAAGDVEGARAAAARGRDRLLARAAEIPEPALRESFLHRVRENAMLLSLARICLGESAGVAAARRSTRH</sequence>
<dbReference type="InterPro" id="IPR008266">
    <property type="entry name" value="Tyr_kinase_AS"/>
</dbReference>
<feature type="compositionally biased region" description="Low complexity" evidence="5">
    <location>
        <begin position="823"/>
        <end position="835"/>
    </location>
</feature>
<evidence type="ECO:0000256" key="1">
    <source>
        <dbReference type="ARBA" id="ARBA00022679"/>
    </source>
</evidence>
<dbReference type="Proteomes" id="UP000014803">
    <property type="component" value="Chromosome"/>
</dbReference>
<gene>
    <name evidence="7" type="ORF">SCE1572_05995</name>
</gene>
<dbReference type="GO" id="GO:0004674">
    <property type="term" value="F:protein serine/threonine kinase activity"/>
    <property type="evidence" value="ECO:0007669"/>
    <property type="project" value="TreeGrafter"/>
</dbReference>
<dbReference type="eggNOG" id="COG0515">
    <property type="taxonomic scope" value="Bacteria"/>
</dbReference>
<feature type="region of interest" description="Disordered" evidence="5">
    <location>
        <begin position="271"/>
        <end position="297"/>
    </location>
</feature>
<dbReference type="EMBL" id="CP003969">
    <property type="protein sequence ID" value="AGP34084.1"/>
    <property type="molecule type" value="Genomic_DNA"/>
</dbReference>
<feature type="region of interest" description="Disordered" evidence="5">
    <location>
        <begin position="448"/>
        <end position="467"/>
    </location>
</feature>
<reference evidence="7 8" key="1">
    <citation type="journal article" date="2013" name="Sci. Rep.">
        <title>Extraordinary expansion of a Sorangium cellulosum genome from an alkaline milieu.</title>
        <authorList>
            <person name="Han K."/>
            <person name="Li Z.F."/>
            <person name="Peng R."/>
            <person name="Zhu L.P."/>
            <person name="Zhou T."/>
            <person name="Wang L.G."/>
            <person name="Li S.G."/>
            <person name="Zhang X.B."/>
            <person name="Hu W."/>
            <person name="Wu Z.H."/>
            <person name="Qin N."/>
            <person name="Li Y.Z."/>
        </authorList>
    </citation>
    <scope>NUCLEOTIDE SEQUENCE [LARGE SCALE GENOMIC DNA]</scope>
    <source>
        <strain evidence="7 8">So0157-2</strain>
    </source>
</reference>
<evidence type="ECO:0000256" key="4">
    <source>
        <dbReference type="ARBA" id="ARBA00022840"/>
    </source>
</evidence>
<dbReference type="Gene3D" id="1.10.510.10">
    <property type="entry name" value="Transferase(Phosphotransferase) domain 1"/>
    <property type="match status" value="1"/>
</dbReference>
<proteinExistence type="predicted"/>
<evidence type="ECO:0000256" key="3">
    <source>
        <dbReference type="ARBA" id="ARBA00022777"/>
    </source>
</evidence>
<dbReference type="PATRIC" id="fig|1254432.3.peg.1339"/>